<feature type="region of interest" description="Disordered" evidence="5">
    <location>
        <begin position="257"/>
        <end position="321"/>
    </location>
</feature>
<dbReference type="PROSITE" id="PS50157">
    <property type="entry name" value="ZINC_FINGER_C2H2_2"/>
    <property type="match status" value="2"/>
</dbReference>
<feature type="compositionally biased region" description="Polar residues" evidence="5">
    <location>
        <begin position="461"/>
        <end position="485"/>
    </location>
</feature>
<dbReference type="PANTHER" id="PTHR23235:SF127">
    <property type="entry name" value="TRANSCRIPTION FACTOR, PUTATIVE (AFU_ORTHOLOGUE AFUA_3G09820)-RELATED"/>
    <property type="match status" value="1"/>
</dbReference>
<evidence type="ECO:0000256" key="3">
    <source>
        <dbReference type="ARBA" id="ARBA00022833"/>
    </source>
</evidence>
<feature type="compositionally biased region" description="Low complexity" evidence="5">
    <location>
        <begin position="258"/>
        <end position="268"/>
    </location>
</feature>
<feature type="compositionally biased region" description="Low complexity" evidence="5">
    <location>
        <begin position="288"/>
        <end position="312"/>
    </location>
</feature>
<comment type="caution">
    <text evidence="7">The sequence shown here is derived from an EMBL/GenBank/DDBJ whole genome shotgun (WGS) entry which is preliminary data.</text>
</comment>
<organism evidence="7 8">
    <name type="scientific">Ceratocystis pirilliformis</name>
    <dbReference type="NCBI Taxonomy" id="259994"/>
    <lineage>
        <taxon>Eukaryota</taxon>
        <taxon>Fungi</taxon>
        <taxon>Dikarya</taxon>
        <taxon>Ascomycota</taxon>
        <taxon>Pezizomycotina</taxon>
        <taxon>Sordariomycetes</taxon>
        <taxon>Hypocreomycetidae</taxon>
        <taxon>Microascales</taxon>
        <taxon>Ceratocystidaceae</taxon>
        <taxon>Ceratocystis</taxon>
    </lineage>
</organism>
<feature type="region of interest" description="Disordered" evidence="5">
    <location>
        <begin position="1"/>
        <end position="40"/>
    </location>
</feature>
<dbReference type="SUPFAM" id="SSF57667">
    <property type="entry name" value="beta-beta-alpha zinc fingers"/>
    <property type="match status" value="1"/>
</dbReference>
<feature type="region of interest" description="Disordered" evidence="5">
    <location>
        <begin position="357"/>
        <end position="435"/>
    </location>
</feature>
<dbReference type="InterPro" id="IPR013087">
    <property type="entry name" value="Znf_C2H2_type"/>
</dbReference>
<evidence type="ECO:0000313" key="7">
    <source>
        <dbReference type="EMBL" id="KAL1892298.1"/>
    </source>
</evidence>
<dbReference type="Pfam" id="PF00096">
    <property type="entry name" value="zf-C2H2"/>
    <property type="match status" value="1"/>
</dbReference>
<evidence type="ECO:0000256" key="2">
    <source>
        <dbReference type="ARBA" id="ARBA00022771"/>
    </source>
</evidence>
<dbReference type="Proteomes" id="UP001583280">
    <property type="component" value="Unassembled WGS sequence"/>
</dbReference>
<keyword evidence="1" id="KW-0479">Metal-binding</keyword>
<feature type="compositionally biased region" description="Low complexity" evidence="5">
    <location>
        <begin position="375"/>
        <end position="389"/>
    </location>
</feature>
<feature type="region of interest" description="Disordered" evidence="5">
    <location>
        <begin position="57"/>
        <end position="120"/>
    </location>
</feature>
<feature type="compositionally biased region" description="Basic and acidic residues" evidence="5">
    <location>
        <begin position="360"/>
        <end position="369"/>
    </location>
</feature>
<feature type="domain" description="C2H2-type" evidence="6">
    <location>
        <begin position="151"/>
        <end position="178"/>
    </location>
</feature>
<accession>A0ABR3YV96</accession>
<feature type="domain" description="C2H2-type" evidence="6">
    <location>
        <begin position="120"/>
        <end position="150"/>
    </location>
</feature>
<evidence type="ECO:0000256" key="1">
    <source>
        <dbReference type="ARBA" id="ARBA00022723"/>
    </source>
</evidence>
<evidence type="ECO:0000313" key="8">
    <source>
        <dbReference type="Proteomes" id="UP001583280"/>
    </source>
</evidence>
<evidence type="ECO:0000259" key="6">
    <source>
        <dbReference type="PROSITE" id="PS50157"/>
    </source>
</evidence>
<protein>
    <submittedName>
        <fullName evidence="7">Up in starvation</fullName>
    </submittedName>
</protein>
<evidence type="ECO:0000256" key="4">
    <source>
        <dbReference type="PROSITE-ProRule" id="PRU00042"/>
    </source>
</evidence>
<feature type="compositionally biased region" description="Basic residues" evidence="5">
    <location>
        <begin position="109"/>
        <end position="119"/>
    </location>
</feature>
<evidence type="ECO:0000256" key="5">
    <source>
        <dbReference type="SAM" id="MobiDB-lite"/>
    </source>
</evidence>
<keyword evidence="3" id="KW-0862">Zinc</keyword>
<gene>
    <name evidence="7" type="primary">USV1</name>
    <name evidence="7" type="ORF">Cpir12675_004584</name>
</gene>
<keyword evidence="8" id="KW-1185">Reference proteome</keyword>
<feature type="compositionally biased region" description="Polar residues" evidence="5">
    <location>
        <begin position="57"/>
        <end position="72"/>
    </location>
</feature>
<reference evidence="7 8" key="1">
    <citation type="journal article" date="2024" name="IMA Fungus">
        <title>IMA Genome - F19 : A genome assembly and annotation guide to empower mycologists, including annotated draft genome sequences of Ceratocystis pirilliformis, Diaporthe australafricana, Fusarium ophioides, Paecilomyces lecythidis, and Sporothrix stenoceras.</title>
        <authorList>
            <person name="Aylward J."/>
            <person name="Wilson A.M."/>
            <person name="Visagie C.M."/>
            <person name="Spraker J."/>
            <person name="Barnes I."/>
            <person name="Buitendag C."/>
            <person name="Ceriani C."/>
            <person name="Del Mar Angel L."/>
            <person name="du Plessis D."/>
            <person name="Fuchs T."/>
            <person name="Gasser K."/>
            <person name="Kramer D."/>
            <person name="Li W."/>
            <person name="Munsamy K."/>
            <person name="Piso A."/>
            <person name="Price J.L."/>
            <person name="Sonnekus B."/>
            <person name="Thomas C."/>
            <person name="van der Nest A."/>
            <person name="van Dijk A."/>
            <person name="van Heerden A."/>
            <person name="van Vuuren N."/>
            <person name="Yilmaz N."/>
            <person name="Duong T.A."/>
            <person name="van der Merwe N.A."/>
            <person name="Wingfield M.J."/>
            <person name="Wingfield B.D."/>
        </authorList>
    </citation>
    <scope>NUCLEOTIDE SEQUENCE [LARGE SCALE GENOMIC DNA]</scope>
    <source>
        <strain evidence="7 8">CMW 12675</strain>
    </source>
</reference>
<feature type="region of interest" description="Disordered" evidence="5">
    <location>
        <begin position="461"/>
        <end position="613"/>
    </location>
</feature>
<name>A0ABR3YV96_9PEZI</name>
<sequence>MSHNNSIPAMYADSQQQSFGHRQQQQHSHPSISQNIPMRPVTPMTSEAATTLSLINSSGQSRTPATVSQSPAHATRPTALHAAHSKPQENEAKSAEGTSDSDHEDENNKRKRNKKRPHKFYCTDYPPCTLSFTRSEHLSRHIRRHTGERPFTCHCNRAFTRLDNLRQHAQTVHANEPIPADSLAAQGGRGHRHSMARKRASISQHPVATLPAAIGSAHSRSMSTPIHYRHPQYMNSFNTTPSSGPVGSVLAAPAELYQQHPPNGPQGQMMGGPWGHQPHSQPPPPPQNQHQHQSQDPSQLHHQQPQQIQPPHHGYRAQMAQHQDRVLAPVIQSNGHHAHGHNRARSLMTPAEILRPAPSHLRDNFDRVRRPSQAPSLGPSSMMSQQPPSQAFPPPGARNRGHVRGQSHGAFSLAPGPGPAPGPMVNGANPPRGYTSEREWRLANQPKFNLQEELARIRLGNSANGSNSITASAGNNGKNSQSPVTPTEDYYHQAHSPVASPTFPSCRDFTRDRASLSSFDPGRGLLPRDRANQNPVVPGPLPPHSGHHSQYPGSLAPFSRGGGGGHSRSQSWNTAVPDRVDTPPITLPRLNYDEKEVRKNRMGANPLEPDIRM</sequence>
<dbReference type="InterPro" id="IPR036236">
    <property type="entry name" value="Znf_C2H2_sf"/>
</dbReference>
<dbReference type="EMBL" id="JAWDJO010000133">
    <property type="protein sequence ID" value="KAL1892298.1"/>
    <property type="molecule type" value="Genomic_DNA"/>
</dbReference>
<dbReference type="PANTHER" id="PTHR23235">
    <property type="entry name" value="KRUEPPEL-LIKE TRANSCRIPTION FACTOR"/>
    <property type="match status" value="1"/>
</dbReference>
<dbReference type="Gene3D" id="3.30.160.60">
    <property type="entry name" value="Classic Zinc Finger"/>
    <property type="match status" value="2"/>
</dbReference>
<feature type="compositionally biased region" description="Low complexity" evidence="5">
    <location>
        <begin position="14"/>
        <end position="34"/>
    </location>
</feature>
<proteinExistence type="predicted"/>
<keyword evidence="2 4" id="KW-0863">Zinc-finger</keyword>